<evidence type="ECO:0000256" key="3">
    <source>
        <dbReference type="PROSITE-ProRule" id="PRU00880"/>
    </source>
</evidence>
<dbReference type="InterPro" id="IPR035892">
    <property type="entry name" value="C2_domain_sf"/>
</dbReference>
<dbReference type="PROSITE" id="PS51544">
    <property type="entry name" value="PI3K_ABD"/>
    <property type="match status" value="1"/>
</dbReference>
<feature type="non-terminal residue" evidence="8">
    <location>
        <position position="1"/>
    </location>
</feature>
<reference evidence="8" key="1">
    <citation type="submission" date="2023-11" db="EMBL/GenBank/DDBJ databases">
        <title>Genome assemblies of two species of porcelain crab, Petrolisthes cinctipes and Petrolisthes manimaculis (Anomura: Porcellanidae).</title>
        <authorList>
            <person name="Angst P."/>
        </authorList>
    </citation>
    <scope>NUCLEOTIDE SEQUENCE</scope>
    <source>
        <strain evidence="8">PB745_02</strain>
        <tissue evidence="8">Gill</tissue>
    </source>
</reference>
<dbReference type="Pfam" id="PF02192">
    <property type="entry name" value="PI3K_p85B"/>
    <property type="match status" value="1"/>
</dbReference>
<evidence type="ECO:0000259" key="5">
    <source>
        <dbReference type="PROSITE" id="PS51544"/>
    </source>
</evidence>
<proteinExistence type="inferred from homology"/>
<dbReference type="Pfam" id="PF00792">
    <property type="entry name" value="PI3K_C2"/>
    <property type="match status" value="1"/>
</dbReference>
<evidence type="ECO:0000256" key="4">
    <source>
        <dbReference type="SAM" id="MobiDB-lite"/>
    </source>
</evidence>
<feature type="region of interest" description="Disordered" evidence="4">
    <location>
        <begin position="276"/>
        <end position="295"/>
    </location>
</feature>
<feature type="domain" description="PI3K-RBD" evidence="6">
    <location>
        <begin position="245"/>
        <end position="344"/>
    </location>
</feature>
<dbReference type="Pfam" id="PF00613">
    <property type="entry name" value="PI3Ka"/>
    <property type="match status" value="1"/>
</dbReference>
<keyword evidence="1" id="KW-0547">Nucleotide-binding</keyword>
<dbReference type="InterPro" id="IPR042236">
    <property type="entry name" value="PI3K_accessory_sf"/>
</dbReference>
<sequence>MSNNNNNNDNNNSSIIVIDCILPSNSLVPISCPANANVHQFKKILWREVRTYPREADLSKHSPHSYDLMGVQCNGGGIKKEIFDDDKTLKEVKQFSTFIKIVPATNSKQTHHLNKLIGEAIGRSVEQLEESKDEQLQEFRTNINKLVVQEVHERESKDVYELTLYHHPPDLEPSSDLPPGLKKGKIKVCVWYKEDDGDELTKMHLTVCYKATPDTVITQVVRRLNRQTPNPTHTTTPTPPTTRRRSRRLLTALDDTEFTKPKRVRFNLAQTSSTSTIIPSNTHTQQHETLPPNPLRATVRSNRYALRICGTNQYMLAPDHPITQYKLVRACVCRSEIPQLYLLSGHEFYTLLHTSHPSPSSPSLSSSSSFTSCSCPSPSSSSSSSSSSTSCSCPSPSPNFCSSPSPSPNSCSNLSSTCCCIRSPGFSPTSGCLWGGNMVGKLKIHILFAHNLNQRRGTKVYVKLCVYHGGQSLCTYQDTEVAVVDVAGMAEWGVWPELNLDIQQIPRAAILCLSVCSGSRFRSKMLFWGNLCLFDHHNRLAHGRVVKVSLQSPPNTADHTKQLLNPLGYPDQTVGGGDGPTLFIGFETRFDRNVRFPDHKHILEYVNFLHRLDSHQQQDAPEEDDEGCNICDIERIASKDPLADLTPIEKETLWRGRWKCLENVPLSLPKLLLSFSWAERDNVSQIHFLLDKWGKVPFNVPWNSYKSIIRTQSYVNLQSNPSTPNWPITNWP</sequence>
<organism evidence="8 9">
    <name type="scientific">Petrolisthes manimaculis</name>
    <dbReference type="NCBI Taxonomy" id="1843537"/>
    <lineage>
        <taxon>Eukaryota</taxon>
        <taxon>Metazoa</taxon>
        <taxon>Ecdysozoa</taxon>
        <taxon>Arthropoda</taxon>
        <taxon>Crustacea</taxon>
        <taxon>Multicrustacea</taxon>
        <taxon>Malacostraca</taxon>
        <taxon>Eumalacostraca</taxon>
        <taxon>Eucarida</taxon>
        <taxon>Decapoda</taxon>
        <taxon>Pleocyemata</taxon>
        <taxon>Anomura</taxon>
        <taxon>Galatheoidea</taxon>
        <taxon>Porcellanidae</taxon>
        <taxon>Petrolisthes</taxon>
    </lineage>
</organism>
<dbReference type="GO" id="GO:0005524">
    <property type="term" value="F:ATP binding"/>
    <property type="evidence" value="ECO:0007669"/>
    <property type="project" value="UniProtKB-KW"/>
</dbReference>
<evidence type="ECO:0000313" key="9">
    <source>
        <dbReference type="Proteomes" id="UP001292094"/>
    </source>
</evidence>
<comment type="similarity">
    <text evidence="3">Belongs to the PI3/PI4-kinase family.</text>
</comment>
<dbReference type="Pfam" id="PF00794">
    <property type="entry name" value="PI3K_rbd"/>
    <property type="match status" value="1"/>
</dbReference>
<dbReference type="SMART" id="SM00142">
    <property type="entry name" value="PI3K_C2"/>
    <property type="match status" value="1"/>
</dbReference>
<dbReference type="SUPFAM" id="SSF49562">
    <property type="entry name" value="C2 domain (Calcium/lipid-binding domain, CaLB)"/>
    <property type="match status" value="1"/>
</dbReference>
<dbReference type="EMBL" id="JAWZYT010001664">
    <property type="protein sequence ID" value="KAK4310171.1"/>
    <property type="molecule type" value="Genomic_DNA"/>
</dbReference>
<dbReference type="Proteomes" id="UP001292094">
    <property type="component" value="Unassembled WGS sequence"/>
</dbReference>
<dbReference type="AlphaFoldDB" id="A0AAE1PKM1"/>
<keyword evidence="2" id="KW-0067">ATP-binding</keyword>
<comment type="caution">
    <text evidence="8">The sequence shown here is derived from an EMBL/GenBank/DDBJ whole genome shotgun (WGS) entry which is preliminary data.</text>
</comment>
<dbReference type="InterPro" id="IPR016024">
    <property type="entry name" value="ARM-type_fold"/>
</dbReference>
<evidence type="ECO:0000256" key="2">
    <source>
        <dbReference type="ARBA" id="ARBA00022840"/>
    </source>
</evidence>
<feature type="domain" description="C2 PI3K-type" evidence="7">
    <location>
        <begin position="438"/>
        <end position="597"/>
    </location>
</feature>
<dbReference type="InterPro" id="IPR029071">
    <property type="entry name" value="Ubiquitin-like_domsf"/>
</dbReference>
<evidence type="ECO:0000313" key="8">
    <source>
        <dbReference type="EMBL" id="KAK4310171.1"/>
    </source>
</evidence>
<dbReference type="InterPro" id="IPR000341">
    <property type="entry name" value="PI3K_Ras-bd_dom"/>
</dbReference>
<dbReference type="Gene3D" id="1.25.40.70">
    <property type="entry name" value="Phosphatidylinositol 3-kinase, accessory domain (PIK)"/>
    <property type="match status" value="1"/>
</dbReference>
<dbReference type="SUPFAM" id="SSF54236">
    <property type="entry name" value="Ubiquitin-like"/>
    <property type="match status" value="2"/>
</dbReference>
<dbReference type="InterPro" id="IPR002420">
    <property type="entry name" value="PI3K-type_C2_dom"/>
</dbReference>
<dbReference type="InterPro" id="IPR003113">
    <property type="entry name" value="PI3K_ABD"/>
</dbReference>
<dbReference type="SUPFAM" id="SSF48371">
    <property type="entry name" value="ARM repeat"/>
    <property type="match status" value="1"/>
</dbReference>
<dbReference type="InterPro" id="IPR001263">
    <property type="entry name" value="PI3K_accessory_dom"/>
</dbReference>
<dbReference type="Gene3D" id="3.10.20.770">
    <property type="match status" value="1"/>
</dbReference>
<protein>
    <submittedName>
        <fullName evidence="8">Uncharacterized protein</fullName>
    </submittedName>
</protein>
<dbReference type="PROSITE" id="PS51546">
    <property type="entry name" value="PI3K_RBD"/>
    <property type="match status" value="1"/>
</dbReference>
<feature type="domain" description="PI3K-ABD" evidence="5">
    <location>
        <begin position="12"/>
        <end position="105"/>
    </location>
</feature>
<dbReference type="SMART" id="SM00144">
    <property type="entry name" value="PI3K_rbd"/>
    <property type="match status" value="1"/>
</dbReference>
<evidence type="ECO:0000259" key="7">
    <source>
        <dbReference type="PROSITE" id="PS51547"/>
    </source>
</evidence>
<evidence type="ECO:0000256" key="1">
    <source>
        <dbReference type="ARBA" id="ARBA00022741"/>
    </source>
</evidence>
<name>A0AAE1PKM1_9EUCA</name>
<accession>A0AAE1PKM1</accession>
<evidence type="ECO:0000259" key="6">
    <source>
        <dbReference type="PROSITE" id="PS51546"/>
    </source>
</evidence>
<keyword evidence="9" id="KW-1185">Reference proteome</keyword>
<dbReference type="Gene3D" id="2.60.40.150">
    <property type="entry name" value="C2 domain"/>
    <property type="match status" value="1"/>
</dbReference>
<dbReference type="PROSITE" id="PS51547">
    <property type="entry name" value="C2_PI3K"/>
    <property type="match status" value="1"/>
</dbReference>
<gene>
    <name evidence="8" type="ORF">Pmani_018234</name>
</gene>
<feature type="region of interest" description="Disordered" evidence="4">
    <location>
        <begin position="225"/>
        <end position="247"/>
    </location>
</feature>